<dbReference type="PANTHER" id="PTHR23402:SF1">
    <property type="entry name" value="PYROGLUTAMYL-PEPTIDASE I"/>
    <property type="match status" value="1"/>
</dbReference>
<gene>
    <name evidence="5" type="ORF">WJX72_004293</name>
</gene>
<evidence type="ECO:0008006" key="7">
    <source>
        <dbReference type="Google" id="ProtNLM"/>
    </source>
</evidence>
<reference evidence="5 6" key="1">
    <citation type="journal article" date="2024" name="Nat. Commun.">
        <title>Phylogenomics reveals the evolutionary origins of lichenization in chlorophyte algae.</title>
        <authorList>
            <person name="Puginier C."/>
            <person name="Libourel C."/>
            <person name="Otte J."/>
            <person name="Skaloud P."/>
            <person name="Haon M."/>
            <person name="Grisel S."/>
            <person name="Petersen M."/>
            <person name="Berrin J.G."/>
            <person name="Delaux P.M."/>
            <person name="Dal Grande F."/>
            <person name="Keller J."/>
        </authorList>
    </citation>
    <scope>NUCLEOTIDE SEQUENCE [LARGE SCALE GENOMIC DNA]</scope>
    <source>
        <strain evidence="5 6">SAG 2043</strain>
    </source>
</reference>
<dbReference type="Gene3D" id="3.40.630.20">
    <property type="entry name" value="Peptidase C15, pyroglutamyl peptidase I-like"/>
    <property type="match status" value="1"/>
</dbReference>
<dbReference type="GO" id="GO:0006508">
    <property type="term" value="P:proteolysis"/>
    <property type="evidence" value="ECO:0007669"/>
    <property type="project" value="UniProtKB-KW"/>
</dbReference>
<sequence length="170" mass="18248">MGSEVLPAPVRFVVTGFSVFSGVDANPTEELIRSLPGWLEQRGRALPGGAKVVTCTTLRVSVKDVDAWLAEEAQRIQADPDSGPVIWVHFGVDVRAQQIRLEVQAANETNFRCPDADGWQPSCEPICSEGPPSLTSHLPLDRLLGALQAGGHNVVLSTDAGEDEHVPSYP</sequence>
<keyword evidence="6" id="KW-1185">Reference proteome</keyword>
<evidence type="ECO:0000313" key="5">
    <source>
        <dbReference type="EMBL" id="KAK9816729.1"/>
    </source>
</evidence>
<comment type="similarity">
    <text evidence="1">Belongs to the peptidase C15 family.</text>
</comment>
<accession>A0AAW1Q3Z1</accession>
<dbReference type="Pfam" id="PF01470">
    <property type="entry name" value="Peptidase_C15"/>
    <property type="match status" value="1"/>
</dbReference>
<evidence type="ECO:0000313" key="6">
    <source>
        <dbReference type="Proteomes" id="UP001489004"/>
    </source>
</evidence>
<keyword evidence="4" id="KW-0788">Thiol protease</keyword>
<evidence type="ECO:0000256" key="1">
    <source>
        <dbReference type="ARBA" id="ARBA00006641"/>
    </source>
</evidence>
<dbReference type="AlphaFoldDB" id="A0AAW1Q3Z1"/>
<comment type="caution">
    <text evidence="5">The sequence shown here is derived from an EMBL/GenBank/DDBJ whole genome shotgun (WGS) entry which is preliminary data.</text>
</comment>
<dbReference type="SUPFAM" id="SSF53182">
    <property type="entry name" value="Pyrrolidone carboxyl peptidase (pyroglutamate aminopeptidase)"/>
    <property type="match status" value="1"/>
</dbReference>
<dbReference type="InterPro" id="IPR036440">
    <property type="entry name" value="Peptidase_C15-like_sf"/>
</dbReference>
<organism evidence="5 6">
    <name type="scientific">[Myrmecia] bisecta</name>
    <dbReference type="NCBI Taxonomy" id="41462"/>
    <lineage>
        <taxon>Eukaryota</taxon>
        <taxon>Viridiplantae</taxon>
        <taxon>Chlorophyta</taxon>
        <taxon>core chlorophytes</taxon>
        <taxon>Trebouxiophyceae</taxon>
        <taxon>Trebouxiales</taxon>
        <taxon>Trebouxiaceae</taxon>
        <taxon>Myrmecia</taxon>
    </lineage>
</organism>
<dbReference type="Proteomes" id="UP001489004">
    <property type="component" value="Unassembled WGS sequence"/>
</dbReference>
<name>A0AAW1Q3Z1_9CHLO</name>
<evidence type="ECO:0000256" key="4">
    <source>
        <dbReference type="ARBA" id="ARBA00022807"/>
    </source>
</evidence>
<evidence type="ECO:0000256" key="2">
    <source>
        <dbReference type="ARBA" id="ARBA00022670"/>
    </source>
</evidence>
<dbReference type="GO" id="GO:0008234">
    <property type="term" value="F:cysteine-type peptidase activity"/>
    <property type="evidence" value="ECO:0007669"/>
    <property type="project" value="UniProtKB-KW"/>
</dbReference>
<protein>
    <recommendedName>
        <fullName evidence="7">Pyroglutamyl-peptidase I</fullName>
    </recommendedName>
</protein>
<dbReference type="EMBL" id="JALJOR010000005">
    <property type="protein sequence ID" value="KAK9816729.1"/>
    <property type="molecule type" value="Genomic_DNA"/>
</dbReference>
<keyword evidence="3" id="KW-0378">Hydrolase</keyword>
<dbReference type="InterPro" id="IPR016125">
    <property type="entry name" value="Peptidase_C15-like"/>
</dbReference>
<dbReference type="PANTHER" id="PTHR23402">
    <property type="entry name" value="PROTEASE FAMILY C15 PYROGLUTAMYL-PEPTIDASE I-RELATED"/>
    <property type="match status" value="1"/>
</dbReference>
<proteinExistence type="inferred from homology"/>
<keyword evidence="2" id="KW-0645">Protease</keyword>
<evidence type="ECO:0000256" key="3">
    <source>
        <dbReference type="ARBA" id="ARBA00022801"/>
    </source>
</evidence>